<name>A0A7X0C3H5_9ACTN</name>
<evidence type="ECO:0000256" key="23">
    <source>
        <dbReference type="ARBA" id="ARBA00048180"/>
    </source>
</evidence>
<dbReference type="Proteomes" id="UP000583800">
    <property type="component" value="Unassembled WGS sequence"/>
</dbReference>
<evidence type="ECO:0000313" key="26">
    <source>
        <dbReference type="Proteomes" id="UP000583800"/>
    </source>
</evidence>
<keyword evidence="10" id="KW-0443">Lipid metabolism</keyword>
<dbReference type="EC" id="3.1.2.2" evidence="16"/>
<evidence type="ECO:0000256" key="11">
    <source>
        <dbReference type="ARBA" id="ARBA00023136"/>
    </source>
</evidence>
<evidence type="ECO:0000256" key="19">
    <source>
        <dbReference type="ARBA" id="ARBA00047588"/>
    </source>
</evidence>
<dbReference type="Gene3D" id="3.10.129.10">
    <property type="entry name" value="Hotdog Thioesterase"/>
    <property type="match status" value="1"/>
</dbReference>
<keyword evidence="9" id="KW-0809">Transit peptide</keyword>
<evidence type="ECO:0000256" key="1">
    <source>
        <dbReference type="ARBA" id="ARBA00004170"/>
    </source>
</evidence>
<comment type="catalytic activity">
    <reaction evidence="23">
        <text>tetradecanoyl-CoA + H2O = tetradecanoate + CoA + H(+)</text>
        <dbReference type="Rhea" id="RHEA:40119"/>
        <dbReference type="ChEBI" id="CHEBI:15377"/>
        <dbReference type="ChEBI" id="CHEBI:15378"/>
        <dbReference type="ChEBI" id="CHEBI:30807"/>
        <dbReference type="ChEBI" id="CHEBI:57287"/>
        <dbReference type="ChEBI" id="CHEBI:57385"/>
    </reaction>
    <physiologicalReaction direction="left-to-right" evidence="23">
        <dbReference type="Rhea" id="RHEA:40120"/>
    </physiologicalReaction>
</comment>
<accession>A0A7X0C3H5</accession>
<dbReference type="Pfam" id="PF03061">
    <property type="entry name" value="4HBT"/>
    <property type="match status" value="1"/>
</dbReference>
<keyword evidence="26" id="KW-1185">Reference proteome</keyword>
<evidence type="ECO:0000256" key="2">
    <source>
        <dbReference type="ARBA" id="ARBA00004496"/>
    </source>
</evidence>
<comment type="similarity">
    <text evidence="15">Belongs to the THEM4/THEM5 thioesterase family.</text>
</comment>
<evidence type="ECO:0000256" key="22">
    <source>
        <dbReference type="ARBA" id="ARBA00048074"/>
    </source>
</evidence>
<organism evidence="25 26">
    <name type="scientific">Nonomuraea muscovyensis</name>
    <dbReference type="NCBI Taxonomy" id="1124761"/>
    <lineage>
        <taxon>Bacteria</taxon>
        <taxon>Bacillati</taxon>
        <taxon>Actinomycetota</taxon>
        <taxon>Actinomycetes</taxon>
        <taxon>Streptosporangiales</taxon>
        <taxon>Streptosporangiaceae</taxon>
        <taxon>Nonomuraea</taxon>
    </lineage>
</organism>
<evidence type="ECO:0000256" key="15">
    <source>
        <dbReference type="ARBA" id="ARBA00038456"/>
    </source>
</evidence>
<evidence type="ECO:0000256" key="9">
    <source>
        <dbReference type="ARBA" id="ARBA00022946"/>
    </source>
</evidence>
<evidence type="ECO:0000256" key="16">
    <source>
        <dbReference type="ARBA" id="ARBA00038848"/>
    </source>
</evidence>
<dbReference type="InterPro" id="IPR006683">
    <property type="entry name" value="Thioestr_dom"/>
</dbReference>
<dbReference type="RefSeq" id="WP_221496486.1">
    <property type="nucleotide sequence ID" value="NZ_JACHJB010000002.1"/>
</dbReference>
<evidence type="ECO:0000256" key="12">
    <source>
        <dbReference type="ARBA" id="ARBA00023273"/>
    </source>
</evidence>
<evidence type="ECO:0000256" key="21">
    <source>
        <dbReference type="ARBA" id="ARBA00047969"/>
    </source>
</evidence>
<dbReference type="SUPFAM" id="SSF54637">
    <property type="entry name" value="Thioesterase/thiol ester dehydrase-isomerase"/>
    <property type="match status" value="1"/>
</dbReference>
<comment type="catalytic activity">
    <reaction evidence="20">
        <text>hexadecanoyl-CoA + H2O = hexadecanoate + CoA + H(+)</text>
        <dbReference type="Rhea" id="RHEA:16645"/>
        <dbReference type="ChEBI" id="CHEBI:7896"/>
        <dbReference type="ChEBI" id="CHEBI:15377"/>
        <dbReference type="ChEBI" id="CHEBI:15378"/>
        <dbReference type="ChEBI" id="CHEBI:57287"/>
        <dbReference type="ChEBI" id="CHEBI:57379"/>
        <dbReference type="EC" id="3.1.2.2"/>
    </reaction>
    <physiologicalReaction direction="left-to-right" evidence="20">
        <dbReference type="Rhea" id="RHEA:16646"/>
    </physiologicalReaction>
</comment>
<dbReference type="GO" id="GO:0016020">
    <property type="term" value="C:membrane"/>
    <property type="evidence" value="ECO:0007669"/>
    <property type="project" value="UniProtKB-SubCell"/>
</dbReference>
<dbReference type="PANTHER" id="PTHR12418:SF19">
    <property type="entry name" value="ACYL-COENZYME A THIOESTERASE THEM4"/>
    <property type="match status" value="1"/>
</dbReference>
<feature type="domain" description="Thioesterase" evidence="24">
    <location>
        <begin position="120"/>
        <end position="178"/>
    </location>
</feature>
<evidence type="ECO:0000313" key="25">
    <source>
        <dbReference type="EMBL" id="MBB6347722.1"/>
    </source>
</evidence>
<evidence type="ECO:0000256" key="20">
    <source>
        <dbReference type="ARBA" id="ARBA00047734"/>
    </source>
</evidence>
<keyword evidence="8" id="KW-0276">Fatty acid metabolism</keyword>
<protein>
    <recommendedName>
        <fullName evidence="17">Acyl-coenzyme A thioesterase THEM4</fullName>
        <ecNumber evidence="16">3.1.2.2</ecNumber>
    </recommendedName>
    <alternativeName>
        <fullName evidence="18">Thioesterase superfamily member 4</fullName>
    </alternativeName>
</protein>
<evidence type="ECO:0000256" key="10">
    <source>
        <dbReference type="ARBA" id="ARBA00023098"/>
    </source>
</evidence>
<evidence type="ECO:0000256" key="5">
    <source>
        <dbReference type="ARBA" id="ARBA00022490"/>
    </source>
</evidence>
<gene>
    <name evidence="25" type="ORF">FHU36_004267</name>
</gene>
<evidence type="ECO:0000256" key="7">
    <source>
        <dbReference type="ARBA" id="ARBA00022801"/>
    </source>
</evidence>
<dbReference type="InterPro" id="IPR052365">
    <property type="entry name" value="THEM4/THEM5_acyl-CoA_thioest"/>
</dbReference>
<evidence type="ECO:0000256" key="14">
    <source>
        <dbReference type="ARBA" id="ARBA00037002"/>
    </source>
</evidence>
<keyword evidence="7" id="KW-0378">Hydrolase</keyword>
<comment type="catalytic activity">
    <reaction evidence="14">
        <text>(9Z)-octadecenoyl-CoA + H2O = (9Z)-octadecenoate + CoA + H(+)</text>
        <dbReference type="Rhea" id="RHEA:40139"/>
        <dbReference type="ChEBI" id="CHEBI:15377"/>
        <dbReference type="ChEBI" id="CHEBI:15378"/>
        <dbReference type="ChEBI" id="CHEBI:30823"/>
        <dbReference type="ChEBI" id="CHEBI:57287"/>
        <dbReference type="ChEBI" id="CHEBI:57387"/>
    </reaction>
    <physiologicalReaction direction="left-to-right" evidence="14">
        <dbReference type="Rhea" id="RHEA:40140"/>
    </physiologicalReaction>
</comment>
<keyword evidence="11" id="KW-0472">Membrane</keyword>
<evidence type="ECO:0000256" key="3">
    <source>
        <dbReference type="ARBA" id="ARBA00004632"/>
    </source>
</evidence>
<keyword evidence="12" id="KW-0966">Cell projection</keyword>
<sequence>MSPLDPPSATDALHDRRTAIAALGADLRALVEAAVRTGAPDEVLLLAAKEAQHLTALLTVRPRGRAEVPEVDVFPGGIRMYSPVTGAGSPLAPPLQIETVDDGAVVGTCTLGVAHEGPPGYGHGGVSALLLDEVMGWACSYAGQPGMTIELNLSYKRPVVLETPLRVTARVTERHGRTNLVHGTIATTAAPRTVLVEAEAVFFAPAPDQARALFPSLRDPA</sequence>
<evidence type="ECO:0000259" key="24">
    <source>
        <dbReference type="Pfam" id="PF03061"/>
    </source>
</evidence>
<comment type="caution">
    <text evidence="25">The sequence shown here is derived from an EMBL/GenBank/DDBJ whole genome shotgun (WGS) entry which is preliminary data.</text>
</comment>
<dbReference type="GO" id="GO:0006631">
    <property type="term" value="P:fatty acid metabolic process"/>
    <property type="evidence" value="ECO:0007669"/>
    <property type="project" value="UniProtKB-KW"/>
</dbReference>
<dbReference type="EMBL" id="JACHJB010000002">
    <property type="protein sequence ID" value="MBB6347722.1"/>
    <property type="molecule type" value="Genomic_DNA"/>
</dbReference>
<dbReference type="CDD" id="cd03443">
    <property type="entry name" value="PaaI_thioesterase"/>
    <property type="match status" value="1"/>
</dbReference>
<evidence type="ECO:0000256" key="4">
    <source>
        <dbReference type="ARBA" id="ARBA00022475"/>
    </source>
</evidence>
<reference evidence="25 26" key="1">
    <citation type="submission" date="2020-08" db="EMBL/GenBank/DDBJ databases">
        <title>Sequencing the genomes of 1000 actinobacteria strains.</title>
        <authorList>
            <person name="Klenk H.-P."/>
        </authorList>
    </citation>
    <scope>NUCLEOTIDE SEQUENCE [LARGE SCALE GENOMIC DNA]</scope>
    <source>
        <strain evidence="25 26">DSM 45913</strain>
    </source>
</reference>
<evidence type="ECO:0000256" key="8">
    <source>
        <dbReference type="ARBA" id="ARBA00022832"/>
    </source>
</evidence>
<evidence type="ECO:0000256" key="6">
    <source>
        <dbReference type="ARBA" id="ARBA00022703"/>
    </source>
</evidence>
<evidence type="ECO:0000256" key="13">
    <source>
        <dbReference type="ARBA" id="ARBA00035852"/>
    </source>
</evidence>
<keyword evidence="5" id="KW-0963">Cytoplasm</keyword>
<proteinExistence type="inferred from homology"/>
<keyword evidence="4" id="KW-1003">Cell membrane</keyword>
<comment type="catalytic activity">
    <reaction evidence="19">
        <text>octanoyl-CoA + H2O = octanoate + CoA + H(+)</text>
        <dbReference type="Rhea" id="RHEA:30143"/>
        <dbReference type="ChEBI" id="CHEBI:15377"/>
        <dbReference type="ChEBI" id="CHEBI:15378"/>
        <dbReference type="ChEBI" id="CHEBI:25646"/>
        <dbReference type="ChEBI" id="CHEBI:57287"/>
        <dbReference type="ChEBI" id="CHEBI:57386"/>
    </reaction>
    <physiologicalReaction direction="left-to-right" evidence="19">
        <dbReference type="Rhea" id="RHEA:30144"/>
    </physiologicalReaction>
</comment>
<evidence type="ECO:0000256" key="18">
    <source>
        <dbReference type="ARBA" id="ARBA00043210"/>
    </source>
</evidence>
<dbReference type="GO" id="GO:0005737">
    <property type="term" value="C:cytoplasm"/>
    <property type="evidence" value="ECO:0007669"/>
    <property type="project" value="UniProtKB-SubCell"/>
</dbReference>
<comment type="subcellular location">
    <subcellularLocation>
        <location evidence="3">Cell projection</location>
        <location evidence="3">Ruffle membrane</location>
    </subcellularLocation>
    <subcellularLocation>
        <location evidence="2">Cytoplasm</location>
    </subcellularLocation>
    <subcellularLocation>
        <location evidence="1">Membrane</location>
        <topology evidence="1">Peripheral membrane protein</topology>
    </subcellularLocation>
</comment>
<evidence type="ECO:0000256" key="17">
    <source>
        <dbReference type="ARBA" id="ARBA00040123"/>
    </source>
</evidence>
<comment type="catalytic activity">
    <reaction evidence="21">
        <text>decanoyl-CoA + H2O = decanoate + CoA + H(+)</text>
        <dbReference type="Rhea" id="RHEA:40059"/>
        <dbReference type="ChEBI" id="CHEBI:15377"/>
        <dbReference type="ChEBI" id="CHEBI:15378"/>
        <dbReference type="ChEBI" id="CHEBI:27689"/>
        <dbReference type="ChEBI" id="CHEBI:57287"/>
        <dbReference type="ChEBI" id="CHEBI:61430"/>
    </reaction>
    <physiologicalReaction direction="left-to-right" evidence="21">
        <dbReference type="Rhea" id="RHEA:40060"/>
    </physiologicalReaction>
</comment>
<dbReference type="InterPro" id="IPR029069">
    <property type="entry name" value="HotDog_dom_sf"/>
</dbReference>
<dbReference type="PANTHER" id="PTHR12418">
    <property type="entry name" value="ACYL-COENZYME A THIOESTERASE THEM4"/>
    <property type="match status" value="1"/>
</dbReference>
<keyword evidence="6" id="KW-0053">Apoptosis</keyword>
<comment type="catalytic activity">
    <reaction evidence="13">
        <text>(5Z,8Z,11Z,14Z)-eicosatetraenoyl-CoA + H2O = (5Z,8Z,11Z,14Z)-eicosatetraenoate + CoA + H(+)</text>
        <dbReference type="Rhea" id="RHEA:40151"/>
        <dbReference type="ChEBI" id="CHEBI:15377"/>
        <dbReference type="ChEBI" id="CHEBI:15378"/>
        <dbReference type="ChEBI" id="CHEBI:32395"/>
        <dbReference type="ChEBI" id="CHEBI:57287"/>
        <dbReference type="ChEBI" id="CHEBI:57368"/>
    </reaction>
    <physiologicalReaction direction="left-to-right" evidence="13">
        <dbReference type="Rhea" id="RHEA:40152"/>
    </physiologicalReaction>
</comment>
<dbReference type="GO" id="GO:0016787">
    <property type="term" value="F:hydrolase activity"/>
    <property type="evidence" value="ECO:0007669"/>
    <property type="project" value="UniProtKB-KW"/>
</dbReference>
<comment type="catalytic activity">
    <reaction evidence="22">
        <text>dodecanoyl-CoA + H2O = dodecanoate + CoA + H(+)</text>
        <dbReference type="Rhea" id="RHEA:30135"/>
        <dbReference type="ChEBI" id="CHEBI:15377"/>
        <dbReference type="ChEBI" id="CHEBI:15378"/>
        <dbReference type="ChEBI" id="CHEBI:18262"/>
        <dbReference type="ChEBI" id="CHEBI:57287"/>
        <dbReference type="ChEBI" id="CHEBI:57375"/>
    </reaction>
    <physiologicalReaction direction="left-to-right" evidence="22">
        <dbReference type="Rhea" id="RHEA:30136"/>
    </physiologicalReaction>
</comment>
<dbReference type="AlphaFoldDB" id="A0A7X0C3H5"/>